<keyword evidence="4 9" id="KW-0808">Transferase</keyword>
<name>A0AAU9RW52_THLAR</name>
<dbReference type="GO" id="GO:0043531">
    <property type="term" value="F:ADP binding"/>
    <property type="evidence" value="ECO:0007669"/>
    <property type="project" value="TreeGrafter"/>
</dbReference>
<dbReference type="GO" id="GO:0005524">
    <property type="term" value="F:ATP binding"/>
    <property type="evidence" value="ECO:0007669"/>
    <property type="project" value="UniProtKB-KW"/>
</dbReference>
<organism evidence="11 12">
    <name type="scientific">Thlaspi arvense</name>
    <name type="common">Field penny-cress</name>
    <dbReference type="NCBI Taxonomy" id="13288"/>
    <lineage>
        <taxon>Eukaryota</taxon>
        <taxon>Viridiplantae</taxon>
        <taxon>Streptophyta</taxon>
        <taxon>Embryophyta</taxon>
        <taxon>Tracheophyta</taxon>
        <taxon>Spermatophyta</taxon>
        <taxon>Magnoliopsida</taxon>
        <taxon>eudicotyledons</taxon>
        <taxon>Gunneridae</taxon>
        <taxon>Pentapetalae</taxon>
        <taxon>rosids</taxon>
        <taxon>malvids</taxon>
        <taxon>Brassicales</taxon>
        <taxon>Brassicaceae</taxon>
        <taxon>Thlaspideae</taxon>
        <taxon>Thlaspi</taxon>
    </lineage>
</organism>
<evidence type="ECO:0000256" key="2">
    <source>
        <dbReference type="ARBA" id="ARBA00008982"/>
    </source>
</evidence>
<dbReference type="Proteomes" id="UP000836841">
    <property type="component" value="Unassembled WGS sequence"/>
</dbReference>
<comment type="cofactor">
    <cofactor evidence="1">
        <name>Mg(2+)</name>
        <dbReference type="ChEBI" id="CHEBI:18420"/>
    </cofactor>
</comment>
<dbReference type="GO" id="GO:0006094">
    <property type="term" value="P:gluconeogenesis"/>
    <property type="evidence" value="ECO:0007669"/>
    <property type="project" value="TreeGrafter"/>
</dbReference>
<comment type="subunit">
    <text evidence="10">Monomer.</text>
</comment>
<sequence>MFFFIIKDENFFAFSYGDALTVRVAKQLEPSVAEFLMEKELDYLVGAEANLQKPLAAIFGGSKVSTKIVVIKSLLEKADVLLLGGVIEKAKSKGVSLTLPSDIVPAFGIPDGWMGFDIGLDTIKDFDEALDSTKTVIWNGPMGALEMEKFAAGTEAQKTPCVLYFSVLAISCSY</sequence>
<evidence type="ECO:0000256" key="4">
    <source>
        <dbReference type="ARBA" id="ARBA00022679"/>
    </source>
</evidence>
<comment type="similarity">
    <text evidence="2 9">Belongs to the phosphoglycerate kinase family.</text>
</comment>
<evidence type="ECO:0000313" key="11">
    <source>
        <dbReference type="EMBL" id="CAH2049757.1"/>
    </source>
</evidence>
<dbReference type="GO" id="GO:0005829">
    <property type="term" value="C:cytosol"/>
    <property type="evidence" value="ECO:0007669"/>
    <property type="project" value="TreeGrafter"/>
</dbReference>
<evidence type="ECO:0000256" key="3">
    <source>
        <dbReference type="ARBA" id="ARBA00013061"/>
    </source>
</evidence>
<evidence type="ECO:0000256" key="8">
    <source>
        <dbReference type="ARBA" id="ARBA00022842"/>
    </source>
</evidence>
<keyword evidence="5" id="KW-0547">Nucleotide-binding</keyword>
<accession>A0AAU9RW52</accession>
<dbReference type="EC" id="2.7.2.3" evidence="3 9"/>
<dbReference type="AlphaFoldDB" id="A0AAU9RW52"/>
<evidence type="ECO:0000256" key="7">
    <source>
        <dbReference type="ARBA" id="ARBA00022840"/>
    </source>
</evidence>
<proteinExistence type="inferred from homology"/>
<dbReference type="PANTHER" id="PTHR11406">
    <property type="entry name" value="PHOSPHOGLYCERATE KINASE"/>
    <property type="match status" value="1"/>
</dbReference>
<evidence type="ECO:0000256" key="9">
    <source>
        <dbReference type="RuleBase" id="RU000532"/>
    </source>
</evidence>
<dbReference type="SUPFAM" id="SSF53748">
    <property type="entry name" value="Phosphoglycerate kinase"/>
    <property type="match status" value="1"/>
</dbReference>
<keyword evidence="7" id="KW-0067">ATP-binding</keyword>
<dbReference type="GO" id="GO:0004618">
    <property type="term" value="F:phosphoglycerate kinase activity"/>
    <property type="evidence" value="ECO:0007669"/>
    <property type="project" value="UniProtKB-EC"/>
</dbReference>
<comment type="caution">
    <text evidence="11">The sequence shown here is derived from an EMBL/GenBank/DDBJ whole genome shotgun (WGS) entry which is preliminary data.</text>
</comment>
<keyword evidence="6 9" id="KW-0418">Kinase</keyword>
<protein>
    <recommendedName>
        <fullName evidence="3 9">Phosphoglycerate kinase</fullName>
        <ecNumber evidence="3 9">2.7.2.3</ecNumber>
    </recommendedName>
</protein>
<dbReference type="InterPro" id="IPR001576">
    <property type="entry name" value="Phosphoglycerate_kinase"/>
</dbReference>
<evidence type="ECO:0000313" key="12">
    <source>
        <dbReference type="Proteomes" id="UP000836841"/>
    </source>
</evidence>
<keyword evidence="8" id="KW-0460">Magnesium</keyword>
<evidence type="ECO:0000256" key="1">
    <source>
        <dbReference type="ARBA" id="ARBA00001946"/>
    </source>
</evidence>
<dbReference type="Gene3D" id="3.40.50.1260">
    <property type="entry name" value="Phosphoglycerate kinase, N-terminal domain"/>
    <property type="match status" value="3"/>
</dbReference>
<dbReference type="Pfam" id="PF00162">
    <property type="entry name" value="PGK"/>
    <property type="match status" value="1"/>
</dbReference>
<dbReference type="InterPro" id="IPR015824">
    <property type="entry name" value="Phosphoglycerate_kinase_N"/>
</dbReference>
<reference evidence="11 12" key="1">
    <citation type="submission" date="2022-03" db="EMBL/GenBank/DDBJ databases">
        <authorList>
            <person name="Nunn A."/>
            <person name="Chopra R."/>
            <person name="Nunn A."/>
            <person name="Contreras Garrido A."/>
        </authorList>
    </citation>
    <scope>NUCLEOTIDE SEQUENCE [LARGE SCALE GENOMIC DNA]</scope>
</reference>
<gene>
    <name evidence="11" type="ORF">TAV2_LOCUS8407</name>
</gene>
<evidence type="ECO:0000256" key="6">
    <source>
        <dbReference type="ARBA" id="ARBA00022777"/>
    </source>
</evidence>
<evidence type="ECO:0000256" key="5">
    <source>
        <dbReference type="ARBA" id="ARBA00022741"/>
    </source>
</evidence>
<dbReference type="PRINTS" id="PR00477">
    <property type="entry name" value="PHGLYCKINASE"/>
</dbReference>
<dbReference type="PANTHER" id="PTHR11406:SF27">
    <property type="entry name" value="PHOSPHOGLYCERATE KINASE 3, CYTOSOLIC"/>
    <property type="match status" value="1"/>
</dbReference>
<comment type="catalytic activity">
    <reaction evidence="9">
        <text>(2R)-3-phosphoglycerate + ATP = (2R)-3-phospho-glyceroyl phosphate + ADP</text>
        <dbReference type="Rhea" id="RHEA:14801"/>
        <dbReference type="ChEBI" id="CHEBI:30616"/>
        <dbReference type="ChEBI" id="CHEBI:57604"/>
        <dbReference type="ChEBI" id="CHEBI:58272"/>
        <dbReference type="ChEBI" id="CHEBI:456216"/>
        <dbReference type="EC" id="2.7.2.3"/>
    </reaction>
</comment>
<dbReference type="GO" id="GO:0006096">
    <property type="term" value="P:glycolytic process"/>
    <property type="evidence" value="ECO:0007669"/>
    <property type="project" value="InterPro"/>
</dbReference>
<evidence type="ECO:0000256" key="10">
    <source>
        <dbReference type="RuleBase" id="RU000696"/>
    </source>
</evidence>
<dbReference type="InterPro" id="IPR036043">
    <property type="entry name" value="Phosphoglycerate_kinase_sf"/>
</dbReference>
<dbReference type="EMBL" id="CAJVSB020000341">
    <property type="protein sequence ID" value="CAH2049757.1"/>
    <property type="molecule type" value="Genomic_DNA"/>
</dbReference>
<keyword evidence="12" id="KW-1185">Reference proteome</keyword>